<proteinExistence type="predicted"/>
<reference evidence="2 3" key="1">
    <citation type="submission" date="2017-01" db="EMBL/GenBank/DDBJ databases">
        <title>Whole-Genome Shotgun Sequencing of Two beta-Proteobacterial Species in Search of the Bulgecin Biosynthetic Cluster.</title>
        <authorList>
            <person name="Horsman M.E."/>
            <person name="Marous D.R."/>
            <person name="Li R."/>
            <person name="Oliver R.A."/>
            <person name="Byun B."/>
            <person name="Emrich S.J."/>
            <person name="Boggess B."/>
            <person name="Townsend C.A."/>
            <person name="Mobashery S."/>
        </authorList>
    </citation>
    <scope>NUCLEOTIDE SEQUENCE [LARGE SCALE GENOMIC DNA]</scope>
    <source>
        <strain evidence="2 3">ATCC 31433</strain>
    </source>
</reference>
<evidence type="ECO:0000259" key="1">
    <source>
        <dbReference type="Pfam" id="PF09860"/>
    </source>
</evidence>
<name>A0A2A4FC03_9BURK</name>
<accession>A0A2A4FC03</accession>
<protein>
    <recommendedName>
        <fullName evidence="1">DUF2087 domain-containing protein</fullName>
    </recommendedName>
</protein>
<gene>
    <name evidence="2" type="ORF">BZL54_22105</name>
</gene>
<dbReference type="InterPro" id="IPR018656">
    <property type="entry name" value="DUF2087"/>
</dbReference>
<dbReference type="Pfam" id="PF09860">
    <property type="entry name" value="DUF2087"/>
    <property type="match status" value="1"/>
</dbReference>
<dbReference type="Proteomes" id="UP000217994">
    <property type="component" value="Unassembled WGS sequence"/>
</dbReference>
<feature type="domain" description="DUF2087" evidence="1">
    <location>
        <begin position="15"/>
        <end position="75"/>
    </location>
</feature>
<comment type="caution">
    <text evidence="2">The sequence shown here is derived from an EMBL/GenBank/DDBJ whole genome shotgun (WGS) entry which is preliminary data.</text>
</comment>
<dbReference type="EMBL" id="MTZU01000069">
    <property type="protein sequence ID" value="PCE30148.1"/>
    <property type="molecule type" value="Genomic_DNA"/>
</dbReference>
<organism evidence="2 3">
    <name type="scientific">Burkholderia ubonensis subsp. mesacidophila</name>
    <dbReference type="NCBI Taxonomy" id="265293"/>
    <lineage>
        <taxon>Bacteria</taxon>
        <taxon>Pseudomonadati</taxon>
        <taxon>Pseudomonadota</taxon>
        <taxon>Betaproteobacteria</taxon>
        <taxon>Burkholderiales</taxon>
        <taxon>Burkholderiaceae</taxon>
        <taxon>Burkholderia</taxon>
        <taxon>Burkholderia cepacia complex</taxon>
    </lineage>
</organism>
<evidence type="ECO:0000313" key="3">
    <source>
        <dbReference type="Proteomes" id="UP000217994"/>
    </source>
</evidence>
<sequence length="126" mass="13863">MLGNMSPGDMATMLALASLAIPADTPLDEAAVNQALIRWLSDTGSMLRIDHVELRRTLIDLRYWQRDGFGRSYERQALPAGHGAQAHVAALEAVDIERFVADARARHEALRTERMAAHARKSATAD</sequence>
<dbReference type="AlphaFoldDB" id="A0A2A4FC03"/>
<evidence type="ECO:0000313" key="2">
    <source>
        <dbReference type="EMBL" id="PCE30148.1"/>
    </source>
</evidence>